<evidence type="ECO:0000313" key="4">
    <source>
        <dbReference type="Proteomes" id="UP000009168"/>
    </source>
</evidence>
<evidence type="ECO:0000259" key="1">
    <source>
        <dbReference type="PROSITE" id="PS50234"/>
    </source>
</evidence>
<dbReference type="STRING" id="312017.I7M8J4"/>
<protein>
    <submittedName>
        <fullName evidence="3">Type A von willebrand factor domain protein</fullName>
    </submittedName>
</protein>
<dbReference type="Proteomes" id="UP000009168">
    <property type="component" value="Unassembled WGS sequence"/>
</dbReference>
<accession>I7M8J4</accession>
<dbReference type="PANTHER" id="PTHR45737">
    <property type="entry name" value="VON WILLEBRAND FACTOR A DOMAIN-CONTAINING PROTEIN 5A"/>
    <property type="match status" value="1"/>
</dbReference>
<dbReference type="Gene3D" id="3.40.50.410">
    <property type="entry name" value="von Willebrand factor, type A domain"/>
    <property type="match status" value="1"/>
</dbReference>
<dbReference type="GeneID" id="7840068"/>
<dbReference type="InterPro" id="IPR036465">
    <property type="entry name" value="vWFA_dom_sf"/>
</dbReference>
<name>I7M8J4_TETTS</name>
<dbReference type="KEGG" id="tet:TTHERM_00285260"/>
<dbReference type="HOGENOM" id="CLU_016881_0_0_1"/>
<dbReference type="OrthoDB" id="312927at2759"/>
<dbReference type="OMA" id="MINDIEG"/>
<feature type="domain" description="VWFA" evidence="1">
    <location>
        <begin position="326"/>
        <end position="505"/>
    </location>
</feature>
<reference evidence="4" key="1">
    <citation type="journal article" date="2006" name="PLoS Biol.">
        <title>Macronuclear genome sequence of the ciliate Tetrahymena thermophila, a model eukaryote.</title>
        <authorList>
            <person name="Eisen J.A."/>
            <person name="Coyne R.S."/>
            <person name="Wu M."/>
            <person name="Wu D."/>
            <person name="Thiagarajan M."/>
            <person name="Wortman J.R."/>
            <person name="Badger J.H."/>
            <person name="Ren Q."/>
            <person name="Amedeo P."/>
            <person name="Jones K.M."/>
            <person name="Tallon L.J."/>
            <person name="Delcher A.L."/>
            <person name="Salzberg S.L."/>
            <person name="Silva J.C."/>
            <person name="Haas B.J."/>
            <person name="Majoros W.H."/>
            <person name="Farzad M."/>
            <person name="Carlton J.M."/>
            <person name="Smith R.K. Jr."/>
            <person name="Garg J."/>
            <person name="Pearlman R.E."/>
            <person name="Karrer K.M."/>
            <person name="Sun L."/>
            <person name="Manning G."/>
            <person name="Elde N.C."/>
            <person name="Turkewitz A.P."/>
            <person name="Asai D.J."/>
            <person name="Wilkes D.E."/>
            <person name="Wang Y."/>
            <person name="Cai H."/>
            <person name="Collins K."/>
            <person name="Stewart B.A."/>
            <person name="Lee S.R."/>
            <person name="Wilamowska K."/>
            <person name="Weinberg Z."/>
            <person name="Ruzzo W.L."/>
            <person name="Wloga D."/>
            <person name="Gaertig J."/>
            <person name="Frankel J."/>
            <person name="Tsao C.-C."/>
            <person name="Gorovsky M.A."/>
            <person name="Keeling P.J."/>
            <person name="Waller R.F."/>
            <person name="Patron N.J."/>
            <person name="Cherry J.M."/>
            <person name="Stover N.A."/>
            <person name="Krieger C.J."/>
            <person name="del Toro C."/>
            <person name="Ryder H.F."/>
            <person name="Williamson S.C."/>
            <person name="Barbeau R.A."/>
            <person name="Hamilton E.P."/>
            <person name="Orias E."/>
        </authorList>
    </citation>
    <scope>NUCLEOTIDE SEQUENCE [LARGE SCALE GENOMIC DNA]</scope>
    <source>
        <strain evidence="4">SB210</strain>
    </source>
</reference>
<organism evidence="3 4">
    <name type="scientific">Tetrahymena thermophila (strain SB210)</name>
    <dbReference type="NCBI Taxonomy" id="312017"/>
    <lineage>
        <taxon>Eukaryota</taxon>
        <taxon>Sar</taxon>
        <taxon>Alveolata</taxon>
        <taxon>Ciliophora</taxon>
        <taxon>Intramacronucleata</taxon>
        <taxon>Oligohymenophorea</taxon>
        <taxon>Hymenostomatida</taxon>
        <taxon>Tetrahymenina</taxon>
        <taxon>Tetrahymenidae</taxon>
        <taxon>Tetrahymena</taxon>
    </lineage>
</organism>
<keyword evidence="4" id="KW-1185">Reference proteome</keyword>
<gene>
    <name evidence="3" type="ORF">TTHERM_00285260</name>
</gene>
<dbReference type="RefSeq" id="XP_001018540.1">
    <property type="nucleotide sequence ID" value="XM_001018540.1"/>
</dbReference>
<sequence>MNNKFFGISLNNKKNFEAIPQLVFSNYQCKIINNILQVELTQRFQDQNNFDSNLKIYDSNEAIYYLPVDQNICIESFQATINGKTAKGVVKKINEAKDLYLQGRQEGNIVGYCEKKIFQREVGECLEIRLGNIPQKFCIDIKLKYSQQLQVILNTFYSVDLSLVLKESHEQINQNSFILDLLCSQKITFFKNFGISLLVQQVDENHTAFYTRQLDRSQTQICQEGGQIVQFKLIYQFENMHVPQVLYGACESQVHINKDDKSNKQIDVQNNSFMISFVPDFNFKFKSQINDAIVQSIAENQNIFSQEYLNSFNQQIIDQTDSSKCEFIFLLDRSGSMSGQSIQNAIEALILFIKSLPLDSYFNIYSFGTEFSKLFDQSQKYSNENVELALNEIITYSANYGGTNIYQPLSEIFNQPYVKGYGRQIYILTDGQIENKENVMHLIQSNNISNRVHAIGIGLYVDKDLIIQSAKSGKGCHAHVTDQSLIQESIINILQNSISPILEDVKLSYNKEIFNSQYPKEDSLYCLFKNDLFTFTLFLKSGIDFDSLNDENKLVKIQYFDTTINQKVEKTIILEPQDAHKYDPSLNKTVFKLGIHQKLCQLSNILKIKNQILSQEQEIQQLVNESIEHQILTSYTSYFCEIEQITDEKRIQYFVDQYLPQNDQKLNKASIQNHYNYNYFVGNKNFIDKTQVLKSNDLLEDRSRSRSRERLRVRENRSKYLTDLIDDEINKKKIFQNNSNQCCASRYRQNMQYQTFNDTKNNNNFNSLQLSSYVNQNLNSQNTNSFNKDLLKIQKVEFVDNQSKLQINTFSQSSFQNINNHYKLGSLDLQNIIKQVTVEGKWIFNQQVVLDITKCTQDKLEETLKLFQQKDLFMTILMIWILENYFQKEKQQWQMIANKSNKFIQQQINDYNLFEQYKQIVSDFCKTQTA</sequence>
<dbReference type="PROSITE" id="PS50234">
    <property type="entry name" value="VWFA"/>
    <property type="match status" value="1"/>
</dbReference>
<dbReference type="Pfam" id="PF13768">
    <property type="entry name" value="VWA_3"/>
    <property type="match status" value="1"/>
</dbReference>
<dbReference type="eggNOG" id="ENOG502QRPK">
    <property type="taxonomic scope" value="Eukaryota"/>
</dbReference>
<feature type="domain" description="VIT" evidence="2">
    <location>
        <begin position="6"/>
        <end position="147"/>
    </location>
</feature>
<dbReference type="EMBL" id="GG662651">
    <property type="protein sequence ID" value="EAR98295.1"/>
    <property type="molecule type" value="Genomic_DNA"/>
</dbReference>
<dbReference type="InParanoid" id="I7M8J4"/>
<evidence type="ECO:0000313" key="3">
    <source>
        <dbReference type="EMBL" id="EAR98295.1"/>
    </source>
</evidence>
<dbReference type="SMART" id="SM00327">
    <property type="entry name" value="VWA"/>
    <property type="match status" value="1"/>
</dbReference>
<dbReference type="PANTHER" id="PTHR45737:SF6">
    <property type="entry name" value="VON WILLEBRAND FACTOR A DOMAIN-CONTAINING PROTEIN 5A"/>
    <property type="match status" value="1"/>
</dbReference>
<dbReference type="Pfam" id="PF08487">
    <property type="entry name" value="VIT"/>
    <property type="match status" value="1"/>
</dbReference>
<dbReference type="SUPFAM" id="SSF53300">
    <property type="entry name" value="vWA-like"/>
    <property type="match status" value="1"/>
</dbReference>
<dbReference type="InterPro" id="IPR013694">
    <property type="entry name" value="VIT"/>
</dbReference>
<dbReference type="PROSITE" id="PS51468">
    <property type="entry name" value="VIT"/>
    <property type="match status" value="1"/>
</dbReference>
<dbReference type="AlphaFoldDB" id="I7M8J4"/>
<proteinExistence type="predicted"/>
<dbReference type="InterPro" id="IPR002035">
    <property type="entry name" value="VWF_A"/>
</dbReference>
<evidence type="ECO:0000259" key="2">
    <source>
        <dbReference type="PROSITE" id="PS51468"/>
    </source>
</evidence>